<evidence type="ECO:0000313" key="9">
    <source>
        <dbReference type="EMBL" id="ERT66328.1"/>
    </source>
</evidence>
<keyword evidence="4 6" id="KW-0573">Peptidoglycan synthesis</keyword>
<gene>
    <name evidence="9" type="ORF">HMPREF0202_02676</name>
</gene>
<dbReference type="GO" id="GO:0016740">
    <property type="term" value="F:transferase activity"/>
    <property type="evidence" value="ECO:0007669"/>
    <property type="project" value="UniProtKB-KW"/>
</dbReference>
<evidence type="ECO:0000256" key="2">
    <source>
        <dbReference type="ARBA" id="ARBA00022679"/>
    </source>
</evidence>
<protein>
    <recommendedName>
        <fullName evidence="8">L,D-TPase catalytic domain-containing protein</fullName>
    </recommendedName>
</protein>
<evidence type="ECO:0000256" key="6">
    <source>
        <dbReference type="PROSITE-ProRule" id="PRU01373"/>
    </source>
</evidence>
<dbReference type="PATRIC" id="fig|1319815.3.peg.2562"/>
<dbReference type="GO" id="GO:0009252">
    <property type="term" value="P:peptidoglycan biosynthetic process"/>
    <property type="evidence" value="ECO:0007669"/>
    <property type="project" value="UniProtKB-UniPathway"/>
</dbReference>
<dbReference type="InterPro" id="IPR038063">
    <property type="entry name" value="Transpep_catalytic_dom"/>
</dbReference>
<comment type="caution">
    <text evidence="9">The sequence shown here is derived from an EMBL/GenBank/DDBJ whole genome shotgun (WGS) entry which is preliminary data.</text>
</comment>
<dbReference type="STRING" id="1319815.HMPREF0202_02676"/>
<dbReference type="GO" id="GO:0008360">
    <property type="term" value="P:regulation of cell shape"/>
    <property type="evidence" value="ECO:0007669"/>
    <property type="project" value="UniProtKB-UniRule"/>
</dbReference>
<dbReference type="GO" id="GO:0071555">
    <property type="term" value="P:cell wall organization"/>
    <property type="evidence" value="ECO:0007669"/>
    <property type="project" value="UniProtKB-UniRule"/>
</dbReference>
<dbReference type="EMBL" id="AXZF01000144">
    <property type="protein sequence ID" value="ERT66328.1"/>
    <property type="molecule type" value="Genomic_DNA"/>
</dbReference>
<dbReference type="CDD" id="cd16913">
    <property type="entry name" value="YkuD_like"/>
    <property type="match status" value="1"/>
</dbReference>
<feature type="domain" description="L,D-TPase catalytic" evidence="8">
    <location>
        <begin position="175"/>
        <end position="312"/>
    </location>
</feature>
<evidence type="ECO:0000256" key="1">
    <source>
        <dbReference type="ARBA" id="ARBA00004752"/>
    </source>
</evidence>
<dbReference type="eggNOG" id="COG1376">
    <property type="taxonomic scope" value="Bacteria"/>
</dbReference>
<dbReference type="PROSITE" id="PS52029">
    <property type="entry name" value="LD_TPASE"/>
    <property type="match status" value="1"/>
</dbReference>
<dbReference type="Gene3D" id="2.40.440.10">
    <property type="entry name" value="L,D-transpeptidase catalytic domain-like"/>
    <property type="match status" value="1"/>
</dbReference>
<dbReference type="AlphaFoldDB" id="U7V6D1"/>
<keyword evidence="10" id="KW-1185">Reference proteome</keyword>
<organism evidence="9 10">
    <name type="scientific">Cetobacterium somerae ATCC BAA-474</name>
    <dbReference type="NCBI Taxonomy" id="1319815"/>
    <lineage>
        <taxon>Bacteria</taxon>
        <taxon>Fusobacteriati</taxon>
        <taxon>Fusobacteriota</taxon>
        <taxon>Fusobacteriia</taxon>
        <taxon>Fusobacteriales</taxon>
        <taxon>Fusobacteriaceae</taxon>
        <taxon>Cetobacterium</taxon>
    </lineage>
</organism>
<proteinExistence type="predicted"/>
<evidence type="ECO:0000256" key="5">
    <source>
        <dbReference type="ARBA" id="ARBA00023316"/>
    </source>
</evidence>
<dbReference type="SUPFAM" id="SSF141523">
    <property type="entry name" value="L,D-transpeptidase catalytic domain-like"/>
    <property type="match status" value="1"/>
</dbReference>
<comment type="pathway">
    <text evidence="1 6">Cell wall biogenesis; peptidoglycan biosynthesis.</text>
</comment>
<dbReference type="Proteomes" id="UP000017081">
    <property type="component" value="Unassembled WGS sequence"/>
</dbReference>
<evidence type="ECO:0000256" key="7">
    <source>
        <dbReference type="SAM" id="SignalP"/>
    </source>
</evidence>
<name>U7V6D1_9FUSO</name>
<feature type="active site" description="Proton donor/acceptor" evidence="6">
    <location>
        <position position="259"/>
    </location>
</feature>
<evidence type="ECO:0000313" key="10">
    <source>
        <dbReference type="Proteomes" id="UP000017081"/>
    </source>
</evidence>
<sequence length="312" mass="35790">MKNKFRYLLLGMFSIFSFLISSAATIEKDLTYNKYTLKDTYKYGKITREFQWDKISRYLDRLDSFQGENIRFGTLKNYKNINGLPPVARQIAMEKYSDGSRPSVKDKFGNRRSQGIPLYIEGQMDRPERYAPDGSLISISSRDLENYKVKVEDIDGEWIVPARYVKEIQANNFPRVVVVDRKNQNIATLEKVGEVWKVRSMNPASTGLDRPPYQLPTPLGVFVVQGKKYKMEYLKDGSHTEIDGYAPYASRFSGGGYIHGVPVNLPRTEMIEYSPTLGTTPRSHMCVRNATSHAKYVYEWAETNKGLVIVIE</sequence>
<evidence type="ECO:0000256" key="4">
    <source>
        <dbReference type="ARBA" id="ARBA00022984"/>
    </source>
</evidence>
<feature type="signal peptide" evidence="7">
    <location>
        <begin position="1"/>
        <end position="23"/>
    </location>
</feature>
<dbReference type="Pfam" id="PF03734">
    <property type="entry name" value="YkuD"/>
    <property type="match status" value="1"/>
</dbReference>
<keyword evidence="7" id="KW-0732">Signal</keyword>
<reference evidence="9 10" key="1">
    <citation type="submission" date="2013-08" db="EMBL/GenBank/DDBJ databases">
        <authorList>
            <person name="Weinstock G."/>
            <person name="Sodergren E."/>
            <person name="Wylie T."/>
            <person name="Fulton L."/>
            <person name="Fulton R."/>
            <person name="Fronick C."/>
            <person name="O'Laughlin M."/>
            <person name="Godfrey J."/>
            <person name="Miner T."/>
            <person name="Herter B."/>
            <person name="Appelbaum E."/>
            <person name="Cordes M."/>
            <person name="Lek S."/>
            <person name="Wollam A."/>
            <person name="Pepin K.H."/>
            <person name="Palsikar V.B."/>
            <person name="Mitreva M."/>
            <person name="Wilson R.K."/>
        </authorList>
    </citation>
    <scope>NUCLEOTIDE SEQUENCE [LARGE SCALE GENOMIC DNA]</scope>
    <source>
        <strain evidence="9 10">ATCC BAA-474</strain>
    </source>
</reference>
<dbReference type="HOGENOM" id="CLU_815489_0_0_0"/>
<keyword evidence="2" id="KW-0808">Transferase</keyword>
<evidence type="ECO:0000259" key="8">
    <source>
        <dbReference type="PROSITE" id="PS52029"/>
    </source>
</evidence>
<dbReference type="InterPro" id="IPR005490">
    <property type="entry name" value="LD_TPept_cat_dom"/>
</dbReference>
<keyword evidence="5 6" id="KW-0961">Cell wall biogenesis/degradation</keyword>
<dbReference type="RefSeq" id="WP_023052204.1">
    <property type="nucleotide sequence ID" value="NZ_CP173065.2"/>
</dbReference>
<keyword evidence="3 6" id="KW-0133">Cell shape</keyword>
<evidence type="ECO:0000256" key="3">
    <source>
        <dbReference type="ARBA" id="ARBA00022960"/>
    </source>
</evidence>
<accession>U7V6D1</accession>
<dbReference type="UniPathway" id="UPA00219"/>
<feature type="active site" description="Nucleophile" evidence="6">
    <location>
        <position position="286"/>
    </location>
</feature>
<feature type="chain" id="PRO_5004688556" description="L,D-TPase catalytic domain-containing protein" evidence="7">
    <location>
        <begin position="24"/>
        <end position="312"/>
    </location>
</feature>